<reference evidence="3" key="1">
    <citation type="submission" date="2023-10" db="EMBL/GenBank/DDBJ databases">
        <authorList>
            <person name="Chen Y."/>
            <person name="Shah S."/>
            <person name="Dougan E. K."/>
            <person name="Thang M."/>
            <person name="Chan C."/>
        </authorList>
    </citation>
    <scope>NUCLEOTIDE SEQUENCE [LARGE SCALE GENOMIC DNA]</scope>
</reference>
<comment type="caution">
    <text evidence="3">The sequence shown here is derived from an EMBL/GenBank/DDBJ whole genome shotgun (WGS) entry which is preliminary data.</text>
</comment>
<sequence>MTRALRGARAAGAALLALALGLPRAGAGAEGLAEPGKGMIAGASGEFFRYKHMFNRRPTDADRDEGEAVQDDLADALEGDPGYEPTGDMVTDRMLSHKKGCNKHFKDELIAEGYRVRPCRDAAEGEPSEPCLHKEDRRPNEMSSETYEIWKEGLFYACEQTVGLLGSGTRPRPRRRRQPHGSGARRLRARCPLRQRGPPLGAAAAAQEAANGRHPAPATAASCEPRAAARRPAGRRLRLPLASPARWWRARRGPPTAGAPGAPVTAGRGGDPPYLLLLLLLPT</sequence>
<evidence type="ECO:0000256" key="1">
    <source>
        <dbReference type="SAM" id="MobiDB-lite"/>
    </source>
</evidence>
<organism evidence="3 4">
    <name type="scientific">Prorocentrum cordatum</name>
    <dbReference type="NCBI Taxonomy" id="2364126"/>
    <lineage>
        <taxon>Eukaryota</taxon>
        <taxon>Sar</taxon>
        <taxon>Alveolata</taxon>
        <taxon>Dinophyceae</taxon>
        <taxon>Prorocentrales</taxon>
        <taxon>Prorocentraceae</taxon>
        <taxon>Prorocentrum</taxon>
    </lineage>
</organism>
<gene>
    <name evidence="3" type="ORF">PCOR1329_LOCUS68376</name>
</gene>
<dbReference type="Proteomes" id="UP001189429">
    <property type="component" value="Unassembled WGS sequence"/>
</dbReference>
<evidence type="ECO:0000313" key="3">
    <source>
        <dbReference type="EMBL" id="CAK0887269.1"/>
    </source>
</evidence>
<feature type="region of interest" description="Disordered" evidence="1">
    <location>
        <begin position="165"/>
        <end position="234"/>
    </location>
</feature>
<accession>A0ABN9WMR0</accession>
<feature type="compositionally biased region" description="Basic and acidic residues" evidence="1">
    <location>
        <begin position="131"/>
        <end position="140"/>
    </location>
</feature>
<dbReference type="EMBL" id="CAUYUJ010018917">
    <property type="protein sequence ID" value="CAK0887269.1"/>
    <property type="molecule type" value="Genomic_DNA"/>
</dbReference>
<evidence type="ECO:0008006" key="5">
    <source>
        <dbReference type="Google" id="ProtNLM"/>
    </source>
</evidence>
<feature type="chain" id="PRO_5046569943" description="Phospholipase B-like" evidence="2">
    <location>
        <begin position="29"/>
        <end position="283"/>
    </location>
</feature>
<protein>
    <recommendedName>
        <fullName evidence="5">Phospholipase B-like</fullName>
    </recommendedName>
</protein>
<evidence type="ECO:0000256" key="2">
    <source>
        <dbReference type="SAM" id="SignalP"/>
    </source>
</evidence>
<feature type="region of interest" description="Disordered" evidence="1">
    <location>
        <begin position="121"/>
        <end position="141"/>
    </location>
</feature>
<feature type="signal peptide" evidence="2">
    <location>
        <begin position="1"/>
        <end position="28"/>
    </location>
</feature>
<feature type="compositionally biased region" description="Low complexity" evidence="1">
    <location>
        <begin position="194"/>
        <end position="226"/>
    </location>
</feature>
<keyword evidence="4" id="KW-1185">Reference proteome</keyword>
<keyword evidence="2" id="KW-0732">Signal</keyword>
<feature type="compositionally biased region" description="Basic residues" evidence="1">
    <location>
        <begin position="171"/>
        <end position="193"/>
    </location>
</feature>
<name>A0ABN9WMR0_9DINO</name>
<proteinExistence type="predicted"/>
<feature type="non-terminal residue" evidence="3">
    <location>
        <position position="283"/>
    </location>
</feature>
<evidence type="ECO:0000313" key="4">
    <source>
        <dbReference type="Proteomes" id="UP001189429"/>
    </source>
</evidence>